<feature type="domain" description="FAD/NAD(P)-binding" evidence="18">
    <location>
        <begin position="33"/>
        <end position="153"/>
    </location>
</feature>
<evidence type="ECO:0000256" key="17">
    <source>
        <dbReference type="SAM" id="MobiDB-lite"/>
    </source>
</evidence>
<dbReference type="Gene3D" id="1.10.10.1180">
    <property type="entry name" value="MAN1, winged-helix domain"/>
    <property type="match status" value="1"/>
</dbReference>
<dbReference type="InterPro" id="IPR018996">
    <property type="entry name" value="Man1/Src1-like_C"/>
</dbReference>
<feature type="domain" description="Man1/Src1-like C-terminal" evidence="19">
    <location>
        <begin position="843"/>
        <end position="959"/>
    </location>
</feature>
<dbReference type="SUPFAM" id="SSF51905">
    <property type="entry name" value="FAD/NAD(P)-binding domain"/>
    <property type="match status" value="1"/>
</dbReference>
<dbReference type="Pfam" id="PF12949">
    <property type="entry name" value="HeH"/>
    <property type="match status" value="1"/>
</dbReference>
<evidence type="ECO:0000256" key="16">
    <source>
        <dbReference type="ARBA" id="ARBA00070160"/>
    </source>
</evidence>
<evidence type="ECO:0000256" key="8">
    <source>
        <dbReference type="ARBA" id="ARBA00022827"/>
    </source>
</evidence>
<dbReference type="InterPro" id="IPR023753">
    <property type="entry name" value="FAD/NAD-binding_dom"/>
</dbReference>
<evidence type="ECO:0000256" key="4">
    <source>
        <dbReference type="ARBA" id="ARBA00022553"/>
    </source>
</evidence>
<feature type="domain" description="HeH/LEM" evidence="20">
    <location>
        <begin position="463"/>
        <end position="496"/>
    </location>
</feature>
<comment type="cofactor">
    <cofactor evidence="1">
        <name>FAD</name>
        <dbReference type="ChEBI" id="CHEBI:57692"/>
    </cofactor>
</comment>
<keyword evidence="14" id="KW-0539">Nucleus</keyword>
<comment type="subcellular location">
    <subcellularLocation>
        <location evidence="2">Mitochondrion</location>
    </subcellularLocation>
    <subcellularLocation>
        <location evidence="3">Nucleus inner membrane</location>
    </subcellularLocation>
</comment>
<evidence type="ECO:0000256" key="5">
    <source>
        <dbReference type="ARBA" id="ARBA00022630"/>
    </source>
</evidence>
<dbReference type="Proteomes" id="UP000309038">
    <property type="component" value="Unassembled WGS sequence"/>
</dbReference>
<feature type="domain" description="Man1/Src1-like C-terminal" evidence="19">
    <location>
        <begin position="967"/>
        <end position="1139"/>
    </location>
</feature>
<keyword evidence="5" id="KW-0285">Flavoprotein</keyword>
<accession>A0A4S4KSW2</accession>
<dbReference type="Pfam" id="PF07992">
    <property type="entry name" value="Pyr_redox_2"/>
    <property type="match status" value="1"/>
</dbReference>
<proteinExistence type="inferred from homology"/>
<dbReference type="EMBL" id="SGPJ01000024">
    <property type="protein sequence ID" value="THH01411.1"/>
    <property type="molecule type" value="Genomic_DNA"/>
</dbReference>
<keyword evidence="13" id="KW-0472">Membrane</keyword>
<evidence type="ECO:0000256" key="6">
    <source>
        <dbReference type="ARBA" id="ARBA00022692"/>
    </source>
</evidence>
<keyword evidence="9" id="KW-0809">Transit peptide</keyword>
<keyword evidence="11" id="KW-0560">Oxidoreductase</keyword>
<dbReference type="CDD" id="cd12935">
    <property type="entry name" value="LEM_like"/>
    <property type="match status" value="1"/>
</dbReference>
<organism evidence="21 22">
    <name type="scientific">Hermanssonia centrifuga</name>
    <dbReference type="NCBI Taxonomy" id="98765"/>
    <lineage>
        <taxon>Eukaryota</taxon>
        <taxon>Fungi</taxon>
        <taxon>Dikarya</taxon>
        <taxon>Basidiomycota</taxon>
        <taxon>Agaricomycotina</taxon>
        <taxon>Agaricomycetes</taxon>
        <taxon>Polyporales</taxon>
        <taxon>Meruliaceae</taxon>
        <taxon>Hermanssonia</taxon>
    </lineage>
</organism>
<comment type="similarity">
    <text evidence="15">Belongs to the SQRD family.</text>
</comment>
<evidence type="ECO:0000256" key="9">
    <source>
        <dbReference type="ARBA" id="ARBA00022946"/>
    </source>
</evidence>
<reference evidence="21 22" key="1">
    <citation type="submission" date="2019-02" db="EMBL/GenBank/DDBJ databases">
        <title>Genome sequencing of the rare red list fungi Phlebia centrifuga.</title>
        <authorList>
            <person name="Buettner E."/>
            <person name="Kellner H."/>
        </authorList>
    </citation>
    <scope>NUCLEOTIDE SEQUENCE [LARGE SCALE GENOMIC DNA]</scope>
    <source>
        <strain evidence="21 22">DSM 108282</strain>
    </source>
</reference>
<evidence type="ECO:0000259" key="19">
    <source>
        <dbReference type="Pfam" id="PF09402"/>
    </source>
</evidence>
<evidence type="ECO:0000256" key="14">
    <source>
        <dbReference type="ARBA" id="ARBA00023242"/>
    </source>
</evidence>
<dbReference type="GO" id="GO:0071949">
    <property type="term" value="F:FAD binding"/>
    <property type="evidence" value="ECO:0007669"/>
    <property type="project" value="TreeGrafter"/>
</dbReference>
<dbReference type="PANTHER" id="PTHR10632">
    <property type="entry name" value="SULFIDE:QUINONE OXIDOREDUCTASE"/>
    <property type="match status" value="1"/>
</dbReference>
<keyword evidence="12" id="KW-0496">Mitochondrion</keyword>
<dbReference type="FunFam" id="3.50.50.60:FF:000034">
    <property type="entry name" value="sulfide:quinone oxidoreductase, mitochondrial"/>
    <property type="match status" value="1"/>
</dbReference>
<dbReference type="GO" id="GO:0005739">
    <property type="term" value="C:mitochondrion"/>
    <property type="evidence" value="ECO:0007669"/>
    <property type="project" value="UniProtKB-SubCell"/>
</dbReference>
<feature type="region of interest" description="Disordered" evidence="17">
    <location>
        <begin position="507"/>
        <end position="726"/>
    </location>
</feature>
<keyword evidence="6" id="KW-0812">Transmembrane</keyword>
<dbReference type="PANTHER" id="PTHR10632:SF2">
    <property type="entry name" value="SULFIDE:QUINONE OXIDOREDUCTASE, MITOCHONDRIAL"/>
    <property type="match status" value="1"/>
</dbReference>
<keyword evidence="7" id="KW-0874">Quinone</keyword>
<evidence type="ECO:0000256" key="2">
    <source>
        <dbReference type="ARBA" id="ARBA00004173"/>
    </source>
</evidence>
<feature type="region of interest" description="Disordered" evidence="17">
    <location>
        <begin position="1143"/>
        <end position="1167"/>
    </location>
</feature>
<keyword evidence="8" id="KW-0274">FAD</keyword>
<keyword evidence="22" id="KW-1185">Reference proteome</keyword>
<evidence type="ECO:0000259" key="18">
    <source>
        <dbReference type="Pfam" id="PF07992"/>
    </source>
</evidence>
<evidence type="ECO:0000256" key="7">
    <source>
        <dbReference type="ARBA" id="ARBA00022719"/>
    </source>
</evidence>
<dbReference type="InterPro" id="IPR015904">
    <property type="entry name" value="Sulphide_quinone_reductase"/>
</dbReference>
<dbReference type="AlphaFoldDB" id="A0A4S4KSW2"/>
<comment type="caution">
    <text evidence="21">The sequence shown here is derived from an EMBL/GenBank/DDBJ whole genome shotgun (WGS) entry which is preliminary data.</text>
</comment>
<evidence type="ECO:0000256" key="10">
    <source>
        <dbReference type="ARBA" id="ARBA00022989"/>
    </source>
</evidence>
<dbReference type="GO" id="GO:0048038">
    <property type="term" value="F:quinone binding"/>
    <property type="evidence" value="ECO:0007669"/>
    <property type="project" value="UniProtKB-KW"/>
</dbReference>
<evidence type="ECO:0000256" key="1">
    <source>
        <dbReference type="ARBA" id="ARBA00001974"/>
    </source>
</evidence>
<dbReference type="GO" id="GO:0070224">
    <property type="term" value="F:sulfide:quinone oxidoreductase activity"/>
    <property type="evidence" value="ECO:0007669"/>
    <property type="project" value="TreeGrafter"/>
</dbReference>
<evidence type="ECO:0000313" key="22">
    <source>
        <dbReference type="Proteomes" id="UP000309038"/>
    </source>
</evidence>
<dbReference type="InterPro" id="IPR036188">
    <property type="entry name" value="FAD/NAD-bd_sf"/>
</dbReference>
<evidence type="ECO:0000256" key="3">
    <source>
        <dbReference type="ARBA" id="ARBA00004540"/>
    </source>
</evidence>
<dbReference type="Pfam" id="PF09402">
    <property type="entry name" value="MSC"/>
    <property type="match status" value="2"/>
</dbReference>
<name>A0A4S4KSW2_9APHY</name>
<dbReference type="PRINTS" id="PR00368">
    <property type="entry name" value="FADPNR"/>
</dbReference>
<evidence type="ECO:0000313" key="21">
    <source>
        <dbReference type="EMBL" id="THH01411.1"/>
    </source>
</evidence>
<dbReference type="InterPro" id="IPR041885">
    <property type="entry name" value="MAN1_winged_helix_dom"/>
</dbReference>
<evidence type="ECO:0000256" key="12">
    <source>
        <dbReference type="ARBA" id="ARBA00023128"/>
    </source>
</evidence>
<dbReference type="InterPro" id="IPR025856">
    <property type="entry name" value="HeH/LEM_domain"/>
</dbReference>
<sequence>MHASRRAGALLKLKPSFAARARWASTTAEKDKYKVVVVGAGSGGLTVANQIYNRFRAAGKPLAKGDIAILDDAEYHYYQPGWTLVGAGLKEKAETRKPLDSLIPSHLAHIKENVKAFSPQSSSVTTTSGREIGYESLVVATGLQINWGGITGLSKALADSSSGVSSIYSYNTCDKVWKDLDALRSGNAVFTQPAGVVKCAGAPQKIMWMAWDRYQQTGRGDKIKIDFYNGMPTMFSVKKYSDALENLRKERGVGGHFQHNLVSVDTGNRKATFKKSDNSTVDVDYTLLHVVPPMGPLDFIKGSPIADEAGWVAVDKETLRSTKFDNVWAIGDCSSLPTSKTAAAITAQAPVLTENLFSVVDTGKVANANYDGYTSCPLLTGYGQLMLAEFKYGLEPKESFSSYPFFDDQAIPSRFFYHLKKDLFPWAYWNYMVASALFSTMSRALTSAQVIEKGDYLKPDFDPATLTVAQLLGVFGFHNINYPSPYTKGKLVQIFSDEITNKTAKLSKERLHRQNSQASDDGITDGVTGKPINEGRKAPVTRGASRRASRAPSEVVDPAPVKPEPVGIRLAEPSLGGPSRRRAAKPMEPVVVEDSEPDEPVVRKVSRNKKNATEAGARARRVSQTVAEEVDSGWEDNNVFQSGAESSPARPSPVRPRTRRPTAIPRASKAMSVPPQFAPPSPTKEEPTKIPRRRAPSVKPPESEFEPVLPPEAMRETKATSSKPKRGQLVAEVVIESEVAQPSARVKDEEVYLERQAEEDRPTDIGTEWREQSVAEDLQYPDEEKSPASDLEELPEAVSDIAEDEQTVAISQRISEGGKLIRHTEEAPASTPLILRLLLILLAMGSLHTLYDYKTESALIGFCETGTKTNNVLEGLRSRRAVVEACNRENRTLLYAPAETDSTDSVHSPLAIQTAIPDGEVAEGTEIVLAESCPPLPLLPIPRPDSCIQCPAHATCTPSTMPQLMPAFEDTFNEAIQQLVAWGGVFVGENPEGKRYLAHHTPAMDWTCVIKVKARESWVEWRTQIFALLSIIMGTITVRRRRARNLIENDRAGSLVQIALDLLRNQELAHHTDPITAPQPYLSSLQLRDLILQDEHSIRARSRLWERVERVVESNSNVRTNLEEVEGGDEMRVWRWVGSSAGTALSPGRTPARAYPYKTEQPDELAT</sequence>
<evidence type="ECO:0000259" key="20">
    <source>
        <dbReference type="Pfam" id="PF12949"/>
    </source>
</evidence>
<evidence type="ECO:0000256" key="11">
    <source>
        <dbReference type="ARBA" id="ARBA00023002"/>
    </source>
</evidence>
<keyword evidence="10" id="KW-1133">Transmembrane helix</keyword>
<gene>
    <name evidence="21" type="ORF">EW026_g1282</name>
</gene>
<evidence type="ECO:0000256" key="13">
    <source>
        <dbReference type="ARBA" id="ARBA00023136"/>
    </source>
</evidence>
<dbReference type="GO" id="GO:0070221">
    <property type="term" value="P:sulfide oxidation, using sulfide:quinone oxidoreductase"/>
    <property type="evidence" value="ECO:0007669"/>
    <property type="project" value="TreeGrafter"/>
</dbReference>
<protein>
    <recommendedName>
        <fullName evidence="16">Sulfide:quinone oxidoreductase, mitochondrial</fullName>
    </recommendedName>
</protein>
<dbReference type="Gene3D" id="3.50.50.60">
    <property type="entry name" value="FAD/NAD(P)-binding domain"/>
    <property type="match status" value="2"/>
</dbReference>
<keyword evidence="4" id="KW-0597">Phosphoprotein</keyword>
<evidence type="ECO:0000256" key="15">
    <source>
        <dbReference type="ARBA" id="ARBA00060891"/>
    </source>
</evidence>
<dbReference type="GO" id="GO:0005637">
    <property type="term" value="C:nuclear inner membrane"/>
    <property type="evidence" value="ECO:0007669"/>
    <property type="project" value="UniProtKB-SubCell"/>
</dbReference>